<gene>
    <name evidence="1" type="ORF">PCON_10434</name>
</gene>
<dbReference type="AlphaFoldDB" id="U4L4Q1"/>
<organism evidence="1 2">
    <name type="scientific">Pyronema omphalodes (strain CBS 100304)</name>
    <name type="common">Pyronema confluens</name>
    <dbReference type="NCBI Taxonomy" id="1076935"/>
    <lineage>
        <taxon>Eukaryota</taxon>
        <taxon>Fungi</taxon>
        <taxon>Dikarya</taxon>
        <taxon>Ascomycota</taxon>
        <taxon>Pezizomycotina</taxon>
        <taxon>Pezizomycetes</taxon>
        <taxon>Pezizales</taxon>
        <taxon>Pyronemataceae</taxon>
        <taxon>Pyronema</taxon>
    </lineage>
</organism>
<sequence>MLQPYYPPRNPHLDERHDDALMFCSNLCDSCNNNENCVCEELKTFIAGMPQHVFEKPKPIRKGKRNVKPSAYVDNTSFQLKTSVVPSSHGKHLLLTISQRSDSTVLSRVKVAIGFLGSGPDIAAEMQLIKDTLWLSYSFDGEEYGVPSN</sequence>
<evidence type="ECO:0000313" key="2">
    <source>
        <dbReference type="Proteomes" id="UP000018144"/>
    </source>
</evidence>
<evidence type="ECO:0000313" key="1">
    <source>
        <dbReference type="EMBL" id="CCX10840.1"/>
    </source>
</evidence>
<accession>U4L4Q1</accession>
<keyword evidence="2" id="KW-1185">Reference proteome</keyword>
<name>U4L4Q1_PYROM</name>
<dbReference type="EMBL" id="HF935567">
    <property type="protein sequence ID" value="CCX10840.1"/>
    <property type="molecule type" value="Genomic_DNA"/>
</dbReference>
<protein>
    <submittedName>
        <fullName evidence="1">Uncharacterized protein</fullName>
    </submittedName>
</protein>
<dbReference type="Proteomes" id="UP000018144">
    <property type="component" value="Unassembled WGS sequence"/>
</dbReference>
<proteinExistence type="predicted"/>
<reference evidence="1 2" key="1">
    <citation type="journal article" date="2013" name="PLoS Genet.">
        <title>The genome and development-dependent transcriptomes of Pyronema confluens: a window into fungal evolution.</title>
        <authorList>
            <person name="Traeger S."/>
            <person name="Altegoer F."/>
            <person name="Freitag M."/>
            <person name="Gabaldon T."/>
            <person name="Kempken F."/>
            <person name="Kumar A."/>
            <person name="Marcet-Houben M."/>
            <person name="Poggeler S."/>
            <person name="Stajich J.E."/>
            <person name="Nowrousian M."/>
        </authorList>
    </citation>
    <scope>NUCLEOTIDE SEQUENCE [LARGE SCALE GENOMIC DNA]</scope>
    <source>
        <strain evidence="2">CBS 100304</strain>
        <tissue evidence="1">Vegetative mycelium</tissue>
    </source>
</reference>